<evidence type="ECO:0000313" key="2">
    <source>
        <dbReference type="Proteomes" id="UP001595847"/>
    </source>
</evidence>
<organism evidence="1 2">
    <name type="scientific">Nocardiopsis sediminis</name>
    <dbReference type="NCBI Taxonomy" id="1778267"/>
    <lineage>
        <taxon>Bacteria</taxon>
        <taxon>Bacillati</taxon>
        <taxon>Actinomycetota</taxon>
        <taxon>Actinomycetes</taxon>
        <taxon>Streptosporangiales</taxon>
        <taxon>Nocardiopsidaceae</taxon>
        <taxon>Nocardiopsis</taxon>
    </lineage>
</organism>
<dbReference type="RefSeq" id="WP_378538682.1">
    <property type="nucleotide sequence ID" value="NZ_JBHSBH010000025.1"/>
</dbReference>
<proteinExistence type="predicted"/>
<comment type="caution">
    <text evidence="1">The sequence shown here is derived from an EMBL/GenBank/DDBJ whole genome shotgun (WGS) entry which is preliminary data.</text>
</comment>
<accession>A0ABV8FY23</accession>
<reference evidence="2" key="1">
    <citation type="journal article" date="2019" name="Int. J. Syst. Evol. Microbiol.">
        <title>The Global Catalogue of Microorganisms (GCM) 10K type strain sequencing project: providing services to taxonomists for standard genome sequencing and annotation.</title>
        <authorList>
            <consortium name="The Broad Institute Genomics Platform"/>
            <consortium name="The Broad Institute Genome Sequencing Center for Infectious Disease"/>
            <person name="Wu L."/>
            <person name="Ma J."/>
        </authorList>
    </citation>
    <scope>NUCLEOTIDE SEQUENCE [LARGE SCALE GENOMIC DNA]</scope>
    <source>
        <strain evidence="2">TBRC 1826</strain>
    </source>
</reference>
<gene>
    <name evidence="1" type="ORF">ACFOVU_29090</name>
</gene>
<protein>
    <submittedName>
        <fullName evidence="1">Uncharacterized protein</fullName>
    </submittedName>
</protein>
<name>A0ABV8FY23_9ACTN</name>
<dbReference type="Proteomes" id="UP001595847">
    <property type="component" value="Unassembled WGS sequence"/>
</dbReference>
<keyword evidence="2" id="KW-1185">Reference proteome</keyword>
<evidence type="ECO:0000313" key="1">
    <source>
        <dbReference type="EMBL" id="MFC4000003.1"/>
    </source>
</evidence>
<sequence>MHPDTPAFDDVVAAVPLFAPVGEDRRGRVSSTTVAPGGGPPVKVVVDFGSTPEGPDNGPDLEIATRVWEGGDGEDGHGPGERDIRAFCAERDLMERRMRDPLAAQSFALPADAAWSAHDIAVDGADVAFTVLRTSASWVAAGALPGGALVRVFTPAPGPGPDALRRITEAAELAPVHGRG</sequence>
<dbReference type="EMBL" id="JBHSBH010000025">
    <property type="protein sequence ID" value="MFC4000003.1"/>
    <property type="molecule type" value="Genomic_DNA"/>
</dbReference>